<reference evidence="2" key="1">
    <citation type="submission" date="2023-08" db="EMBL/GenBank/DDBJ databases">
        <authorList>
            <person name="Audoor S."/>
            <person name="Bilcke G."/>
        </authorList>
    </citation>
    <scope>NUCLEOTIDE SEQUENCE</scope>
</reference>
<sequence>MNSPHESERIVTSTRLERTPPMVMAQHVPQGFVDSECPSNQEVVIPTESSSWQQDNERLGGLCCGRWCDYRRATIAAVAVEAVTSLLWIMAFYVDSFNLIYTSDVTDKGILHIINDSNHLHAVVNGITVMSSFLAFVGALQFKISAISWNIAWIMLSFTAGILIRIRTTNNLNLYNPSHEYTTNWFIIIVTAVLSALFMYPQIAFIHEVKTGVLNQHTYSRESYSCCCRAERKY</sequence>
<feature type="transmembrane region" description="Helical" evidence="1">
    <location>
        <begin position="120"/>
        <end position="140"/>
    </location>
</feature>
<proteinExistence type="predicted"/>
<dbReference type="EMBL" id="CAKOGP040001112">
    <property type="protein sequence ID" value="CAJ1942012.1"/>
    <property type="molecule type" value="Genomic_DNA"/>
</dbReference>
<dbReference type="AlphaFoldDB" id="A0AAD2FLN2"/>
<keyword evidence="1" id="KW-0472">Membrane</keyword>
<feature type="transmembrane region" description="Helical" evidence="1">
    <location>
        <begin position="147"/>
        <end position="166"/>
    </location>
</feature>
<evidence type="ECO:0000313" key="2">
    <source>
        <dbReference type="EMBL" id="CAJ1942012.1"/>
    </source>
</evidence>
<name>A0AAD2FLN2_9STRA</name>
<organism evidence="2 3">
    <name type="scientific">Cylindrotheca closterium</name>
    <dbReference type="NCBI Taxonomy" id="2856"/>
    <lineage>
        <taxon>Eukaryota</taxon>
        <taxon>Sar</taxon>
        <taxon>Stramenopiles</taxon>
        <taxon>Ochrophyta</taxon>
        <taxon>Bacillariophyta</taxon>
        <taxon>Bacillariophyceae</taxon>
        <taxon>Bacillariophycidae</taxon>
        <taxon>Bacillariales</taxon>
        <taxon>Bacillariaceae</taxon>
        <taxon>Cylindrotheca</taxon>
    </lineage>
</organism>
<keyword evidence="3" id="KW-1185">Reference proteome</keyword>
<keyword evidence="1" id="KW-1133">Transmembrane helix</keyword>
<evidence type="ECO:0000313" key="3">
    <source>
        <dbReference type="Proteomes" id="UP001295423"/>
    </source>
</evidence>
<keyword evidence="1" id="KW-0812">Transmembrane</keyword>
<dbReference type="Proteomes" id="UP001295423">
    <property type="component" value="Unassembled WGS sequence"/>
</dbReference>
<accession>A0AAD2FLN2</accession>
<gene>
    <name evidence="2" type="ORF">CYCCA115_LOCUS7734</name>
</gene>
<evidence type="ECO:0000256" key="1">
    <source>
        <dbReference type="SAM" id="Phobius"/>
    </source>
</evidence>
<comment type="caution">
    <text evidence="2">The sequence shown here is derived from an EMBL/GenBank/DDBJ whole genome shotgun (WGS) entry which is preliminary data.</text>
</comment>
<feature type="transmembrane region" description="Helical" evidence="1">
    <location>
        <begin position="186"/>
        <end position="206"/>
    </location>
</feature>
<feature type="transmembrane region" description="Helical" evidence="1">
    <location>
        <begin position="75"/>
        <end position="94"/>
    </location>
</feature>
<protein>
    <submittedName>
        <fullName evidence="2">Uncharacterized protein</fullName>
    </submittedName>
</protein>